<dbReference type="EnsemblPlants" id="AES95478">
    <property type="protein sequence ID" value="AES95478"/>
    <property type="gene ID" value="MTR_5g025940"/>
</dbReference>
<name>G7K5C8_MEDTR</name>
<dbReference type="PANTHER" id="PTHR47926">
    <property type="entry name" value="PENTATRICOPEPTIDE REPEAT-CONTAINING PROTEIN"/>
    <property type="match status" value="1"/>
</dbReference>
<reference evidence="2" key="3">
    <citation type="submission" date="2015-04" db="UniProtKB">
        <authorList>
            <consortium name="EnsemblPlants"/>
        </authorList>
    </citation>
    <scope>IDENTIFICATION</scope>
    <source>
        <strain evidence="2">cv. Jemalong A17</strain>
    </source>
</reference>
<dbReference type="HOGENOM" id="CLU_1799345_0_0_1"/>
<organism evidence="1 3">
    <name type="scientific">Medicago truncatula</name>
    <name type="common">Barrel medic</name>
    <name type="synonym">Medicago tribuloides</name>
    <dbReference type="NCBI Taxonomy" id="3880"/>
    <lineage>
        <taxon>Eukaryota</taxon>
        <taxon>Viridiplantae</taxon>
        <taxon>Streptophyta</taxon>
        <taxon>Embryophyta</taxon>
        <taxon>Tracheophyta</taxon>
        <taxon>Spermatophyta</taxon>
        <taxon>Magnoliopsida</taxon>
        <taxon>eudicotyledons</taxon>
        <taxon>Gunneridae</taxon>
        <taxon>Pentapetalae</taxon>
        <taxon>rosids</taxon>
        <taxon>fabids</taxon>
        <taxon>Fabales</taxon>
        <taxon>Fabaceae</taxon>
        <taxon>Papilionoideae</taxon>
        <taxon>50 kb inversion clade</taxon>
        <taxon>NPAAA clade</taxon>
        <taxon>Hologalegina</taxon>
        <taxon>IRL clade</taxon>
        <taxon>Trifolieae</taxon>
        <taxon>Medicago</taxon>
    </lineage>
</organism>
<gene>
    <name evidence="1" type="ordered locus">MTR_5g025940</name>
</gene>
<evidence type="ECO:0008006" key="4">
    <source>
        <dbReference type="Google" id="ProtNLM"/>
    </source>
</evidence>
<dbReference type="eggNOG" id="KOG4197">
    <property type="taxonomic scope" value="Eukaryota"/>
</dbReference>
<dbReference type="EMBL" id="CM001221">
    <property type="protein sequence ID" value="AES95478.2"/>
    <property type="molecule type" value="Genomic_DNA"/>
</dbReference>
<accession>G7K5C8</accession>
<dbReference type="STRING" id="3880.G7K5C8"/>
<reference evidence="1 3" key="2">
    <citation type="journal article" date="2014" name="BMC Genomics">
        <title>An improved genome release (version Mt4.0) for the model legume Medicago truncatula.</title>
        <authorList>
            <person name="Tang H."/>
            <person name="Krishnakumar V."/>
            <person name="Bidwell S."/>
            <person name="Rosen B."/>
            <person name="Chan A."/>
            <person name="Zhou S."/>
            <person name="Gentzbittel L."/>
            <person name="Childs K.L."/>
            <person name="Yandell M."/>
            <person name="Gundlach H."/>
            <person name="Mayer K.F."/>
            <person name="Schwartz D.C."/>
            <person name="Town C.D."/>
        </authorList>
    </citation>
    <scope>GENOME REANNOTATION</scope>
    <source>
        <strain evidence="2 3">cv. Jemalong A17</strain>
    </source>
</reference>
<evidence type="ECO:0000313" key="3">
    <source>
        <dbReference type="Proteomes" id="UP000002051"/>
    </source>
</evidence>
<dbReference type="PaxDb" id="3880-AES95478"/>
<accession>A0A0C3XEP3</accession>
<proteinExistence type="predicted"/>
<dbReference type="GO" id="GO:0003723">
    <property type="term" value="F:RNA binding"/>
    <property type="evidence" value="ECO:0007669"/>
    <property type="project" value="InterPro"/>
</dbReference>
<reference evidence="1 3" key="1">
    <citation type="journal article" date="2011" name="Nature">
        <title>The Medicago genome provides insight into the evolution of rhizobial symbioses.</title>
        <authorList>
            <person name="Young N.D."/>
            <person name="Debelle F."/>
            <person name="Oldroyd G.E."/>
            <person name="Geurts R."/>
            <person name="Cannon S.B."/>
            <person name="Udvardi M.K."/>
            <person name="Benedito V.A."/>
            <person name="Mayer K.F."/>
            <person name="Gouzy J."/>
            <person name="Schoof H."/>
            <person name="Van de Peer Y."/>
            <person name="Proost S."/>
            <person name="Cook D.R."/>
            <person name="Meyers B.C."/>
            <person name="Spannagl M."/>
            <person name="Cheung F."/>
            <person name="De Mita S."/>
            <person name="Krishnakumar V."/>
            <person name="Gundlach H."/>
            <person name="Zhou S."/>
            <person name="Mudge J."/>
            <person name="Bharti A.K."/>
            <person name="Murray J.D."/>
            <person name="Naoumkina M.A."/>
            <person name="Rosen B."/>
            <person name="Silverstein K.A."/>
            <person name="Tang H."/>
            <person name="Rombauts S."/>
            <person name="Zhao P.X."/>
            <person name="Zhou P."/>
            <person name="Barbe V."/>
            <person name="Bardou P."/>
            <person name="Bechner M."/>
            <person name="Bellec A."/>
            <person name="Berger A."/>
            <person name="Berges H."/>
            <person name="Bidwell S."/>
            <person name="Bisseling T."/>
            <person name="Choisne N."/>
            <person name="Couloux A."/>
            <person name="Denny R."/>
            <person name="Deshpande S."/>
            <person name="Dai X."/>
            <person name="Doyle J.J."/>
            <person name="Dudez A.M."/>
            <person name="Farmer A.D."/>
            <person name="Fouteau S."/>
            <person name="Franken C."/>
            <person name="Gibelin C."/>
            <person name="Gish J."/>
            <person name="Goldstein S."/>
            <person name="Gonzalez A.J."/>
            <person name="Green P.J."/>
            <person name="Hallab A."/>
            <person name="Hartog M."/>
            <person name="Hua A."/>
            <person name="Humphray S.J."/>
            <person name="Jeong D.H."/>
            <person name="Jing Y."/>
            <person name="Jocker A."/>
            <person name="Kenton S.M."/>
            <person name="Kim D.J."/>
            <person name="Klee K."/>
            <person name="Lai H."/>
            <person name="Lang C."/>
            <person name="Lin S."/>
            <person name="Macmil S.L."/>
            <person name="Magdelenat G."/>
            <person name="Matthews L."/>
            <person name="McCorrison J."/>
            <person name="Monaghan E.L."/>
            <person name="Mun J.H."/>
            <person name="Najar F.Z."/>
            <person name="Nicholson C."/>
            <person name="Noirot C."/>
            <person name="O'Bleness M."/>
            <person name="Paule C.R."/>
            <person name="Poulain J."/>
            <person name="Prion F."/>
            <person name="Qin B."/>
            <person name="Qu C."/>
            <person name="Retzel E.F."/>
            <person name="Riddle C."/>
            <person name="Sallet E."/>
            <person name="Samain S."/>
            <person name="Samson N."/>
            <person name="Sanders I."/>
            <person name="Saurat O."/>
            <person name="Scarpelli C."/>
            <person name="Schiex T."/>
            <person name="Segurens B."/>
            <person name="Severin A.J."/>
            <person name="Sherrier D.J."/>
            <person name="Shi R."/>
            <person name="Sims S."/>
            <person name="Singer S.R."/>
            <person name="Sinharoy S."/>
            <person name="Sterck L."/>
            <person name="Viollet A."/>
            <person name="Wang B.B."/>
            <person name="Wang K."/>
            <person name="Wang M."/>
            <person name="Wang X."/>
            <person name="Warfsmann J."/>
            <person name="Weissenbach J."/>
            <person name="White D.D."/>
            <person name="White J.D."/>
            <person name="Wiley G.B."/>
            <person name="Wincker P."/>
            <person name="Xing Y."/>
            <person name="Yang L."/>
            <person name="Yao Z."/>
            <person name="Ying F."/>
            <person name="Zhai J."/>
            <person name="Zhou L."/>
            <person name="Zuber A."/>
            <person name="Denarie J."/>
            <person name="Dixon R.A."/>
            <person name="May G.D."/>
            <person name="Schwartz D.C."/>
            <person name="Rogers J."/>
            <person name="Quetier F."/>
            <person name="Town C.D."/>
            <person name="Roe B.A."/>
        </authorList>
    </citation>
    <scope>NUCLEOTIDE SEQUENCE [LARGE SCALE GENOMIC DNA]</scope>
    <source>
        <strain evidence="1">A17</strain>
        <strain evidence="2 3">cv. Jemalong A17</strain>
    </source>
</reference>
<dbReference type="AlphaFoldDB" id="G7K5C8"/>
<dbReference type="InterPro" id="IPR046960">
    <property type="entry name" value="PPR_At4g14850-like_plant"/>
</dbReference>
<sequence>MNIYYQTTPVHSLDFSEIISSLQRWRRLQVDSLHIHCGKYIEYALKLFDNSPKWNVVVLTCLIAGYEQLSRDIDTGRYFYGHMTSDCNDILATSILEMYAECGSLNIARDLFNKMPKRNIAALNCMIKGGVLIFKQRRSSLNGY</sequence>
<dbReference type="Gene3D" id="1.25.40.10">
    <property type="entry name" value="Tetratricopeptide repeat domain"/>
    <property type="match status" value="1"/>
</dbReference>
<evidence type="ECO:0000313" key="2">
    <source>
        <dbReference type="EnsemblPlants" id="AES95478"/>
    </source>
</evidence>
<dbReference type="InterPro" id="IPR011990">
    <property type="entry name" value="TPR-like_helical_dom_sf"/>
</dbReference>
<evidence type="ECO:0000313" key="1">
    <source>
        <dbReference type="EMBL" id="AES95478.2"/>
    </source>
</evidence>
<dbReference type="Proteomes" id="UP000002051">
    <property type="component" value="Chromosome 5"/>
</dbReference>
<keyword evidence="3" id="KW-1185">Reference proteome</keyword>
<dbReference type="GO" id="GO:0009451">
    <property type="term" value="P:RNA modification"/>
    <property type="evidence" value="ECO:0007669"/>
    <property type="project" value="InterPro"/>
</dbReference>
<protein>
    <recommendedName>
        <fullName evidence="4">Pentatricopeptide</fullName>
    </recommendedName>
</protein>